<dbReference type="EMBL" id="CP000468">
    <property type="protein sequence ID" value="ABJ01488.1"/>
    <property type="molecule type" value="Genomic_DNA"/>
</dbReference>
<dbReference type="SMR" id="A0A0H2Z117"/>
<organism evidence="3 4">
    <name type="scientific">Escherichia coli O1:K1 / APEC</name>
    <dbReference type="NCBI Taxonomy" id="405955"/>
    <lineage>
        <taxon>Bacteria</taxon>
        <taxon>Pseudomonadati</taxon>
        <taxon>Pseudomonadota</taxon>
        <taxon>Gammaproteobacteria</taxon>
        <taxon>Enterobacterales</taxon>
        <taxon>Enterobacteriaceae</taxon>
        <taxon>Escherichia</taxon>
    </lineage>
</organism>
<dbReference type="Gene3D" id="3.40.50.2020">
    <property type="match status" value="1"/>
</dbReference>
<keyword evidence="2" id="KW-0460">Magnesium</keyword>
<dbReference type="PDB" id="8ZVD">
    <property type="method" value="X-ray"/>
    <property type="resolution" value="1.72 A"/>
    <property type="chains" value="A=1-427"/>
</dbReference>
<dbReference type="PDB" id="8ZVB">
    <property type="method" value="X-ray"/>
    <property type="resolution" value="2.04 A"/>
    <property type="chains" value="A=1-427"/>
</dbReference>
<dbReference type="InterPro" id="IPR000836">
    <property type="entry name" value="PRTase_dom"/>
</dbReference>
<proteinExistence type="evidence at protein level"/>
<dbReference type="Gene3D" id="3.40.50.1000">
    <property type="entry name" value="HAD superfamily/HAD-like"/>
    <property type="match status" value="1"/>
</dbReference>
<dbReference type="InterPro" id="IPR023214">
    <property type="entry name" value="HAD_sf"/>
</dbReference>
<gene>
    <name evidence="3" type="ORF">APECO1_1183</name>
</gene>
<keyword evidence="5 6" id="KW-0002">3D-structure</keyword>
<keyword evidence="4" id="KW-1185">Reference proteome</keyword>
<dbReference type="Proteomes" id="UP000008216">
    <property type="component" value="Chromosome"/>
</dbReference>
<dbReference type="InterPro" id="IPR036412">
    <property type="entry name" value="HAD-like_sf"/>
</dbReference>
<dbReference type="GO" id="GO:0046872">
    <property type="term" value="F:metal ion binding"/>
    <property type="evidence" value="ECO:0007669"/>
    <property type="project" value="UniProtKB-KW"/>
</dbReference>
<sequence length="427" mass="48680">MNNMYLKAVIFSIADVVLPLTSNTQPQELKSRIDSELRKLFAFLSSKGIKVIFLTNKNRNVRTHDGIVTLDEYLKRKFPESIHFCRELDNNIPAKQTGKAIDFIMAALELKRNEMIYVGRSQEDLQAATNGNTLFINATWYEPVTEYGFQFSEPKEIARFIDVFCLREQLWGWQGHFNEDVHYYALAPFSTYVPEFTMYSANARDLAKLSVGSPDFWIRYLGASIYFSGLSEGASFITTYVGHNAEDPYKLANIMEHDLKGLAVSFKGKYLKDLFLRHTTAIKSQQARIAKQEVNITSQINTVNLNPAPIKNLITGERYTNPPKLKGKKILVIDDFCTEGNAHETARMYLKAAGANVINISWLKTINRDVSICEPTRKIRPWEANTLDVDDINYVGTIGYAENVTHGSAPQVLSEKIQQYDNWDWPQ</sequence>
<evidence type="ECO:0000313" key="3">
    <source>
        <dbReference type="EMBL" id="ABJ01488.1"/>
    </source>
</evidence>
<protein>
    <submittedName>
        <fullName evidence="3">Uncharacterized protein</fullName>
    </submittedName>
</protein>
<dbReference type="KEGG" id="ecv:APECO1_1183"/>
<dbReference type="CDD" id="cd01427">
    <property type="entry name" value="HAD_like"/>
    <property type="match status" value="1"/>
</dbReference>
<keyword evidence="1" id="KW-0479">Metal-binding</keyword>
<dbReference type="SUPFAM" id="SSF56784">
    <property type="entry name" value="HAD-like"/>
    <property type="match status" value="1"/>
</dbReference>
<dbReference type="CDD" id="cd06223">
    <property type="entry name" value="PRTases_typeI"/>
    <property type="match status" value="1"/>
</dbReference>
<dbReference type="AlphaFoldDB" id="A0A0H2Z117"/>
<reference evidence="5 6" key="2">
    <citation type="journal article" date="2025" name="Nat. Commun.">
        <title>A toxin-antitoxin system provides phage defense via DNA damage and repair.</title>
        <authorList>
            <person name="Pu H."/>
            <person name="Chen Y."/>
            <person name="Zhao X."/>
            <person name="Dai L."/>
            <person name="Tong A."/>
            <person name="Tang D."/>
            <person name="Chen Q."/>
            <person name="Yu Y."/>
        </authorList>
    </citation>
    <scope>X-RAY CRYSTALLOGRAPHY (1.72 ANGSTROMS)</scope>
</reference>
<name>A0A0H2Z117_ECOK1</name>
<evidence type="ECO:0007829" key="5">
    <source>
        <dbReference type="PDB" id="8ZVB"/>
    </source>
</evidence>
<evidence type="ECO:0000256" key="1">
    <source>
        <dbReference type="ARBA" id="ARBA00022723"/>
    </source>
</evidence>
<evidence type="ECO:0007829" key="6">
    <source>
        <dbReference type="PDB" id="8ZVC"/>
    </source>
</evidence>
<evidence type="ECO:0000256" key="2">
    <source>
        <dbReference type="ARBA" id="ARBA00022842"/>
    </source>
</evidence>
<dbReference type="PDB" id="8ZVC">
    <property type="method" value="X-ray"/>
    <property type="resolution" value="1.80 A"/>
    <property type="chains" value="A=1-427"/>
</dbReference>
<dbReference type="InterPro" id="IPR029057">
    <property type="entry name" value="PRTase-like"/>
</dbReference>
<dbReference type="HOGENOM" id="CLU_663699_0_0_6"/>
<reference evidence="3 4" key="1">
    <citation type="journal article" date="2007" name="J. Bacteriol.">
        <title>The genome sequence of avian pathogenic Escherichia coli strain O1:K1:H7 shares strong similarities with human extraintestinal pathogenic E. coli genomes.</title>
        <authorList>
            <person name="Johnson T.J."/>
            <person name="Kariyawasam S."/>
            <person name="Wannemuehler Y."/>
            <person name="Mangiamele P."/>
            <person name="Johnson S.J."/>
            <person name="Doetkott C."/>
            <person name="Skyberg J.A."/>
            <person name="Lynne A.M."/>
            <person name="Johnson J.R."/>
            <person name="Nolan L.K."/>
        </authorList>
    </citation>
    <scope>NUCLEOTIDE SEQUENCE [LARGE SCALE GENOMIC DNA]</scope>
    <source>
        <strain evidence="3">APEC O1</strain>
    </source>
</reference>
<accession>A0A0H2Z117</accession>
<evidence type="ECO:0000313" key="4">
    <source>
        <dbReference type="Proteomes" id="UP000008216"/>
    </source>
</evidence>
<dbReference type="SUPFAM" id="SSF53271">
    <property type="entry name" value="PRTase-like"/>
    <property type="match status" value="1"/>
</dbReference>